<evidence type="ECO:0000313" key="2">
    <source>
        <dbReference type="Proteomes" id="UP000218113"/>
    </source>
</evidence>
<organism evidence="1 2">
    <name type="scientific">SAR324 cluster bacterium</name>
    <dbReference type="NCBI Taxonomy" id="2024889"/>
    <lineage>
        <taxon>Bacteria</taxon>
        <taxon>Deltaproteobacteria</taxon>
        <taxon>SAR324 cluster</taxon>
    </lineage>
</organism>
<dbReference type="Proteomes" id="UP000218113">
    <property type="component" value="Unassembled WGS sequence"/>
</dbReference>
<accession>A0A2A4SKV5</accession>
<evidence type="ECO:0000313" key="1">
    <source>
        <dbReference type="EMBL" id="PCI21689.1"/>
    </source>
</evidence>
<gene>
    <name evidence="1" type="ORF">COB67_13885</name>
</gene>
<protein>
    <submittedName>
        <fullName evidence="1">Uncharacterized protein</fullName>
    </submittedName>
</protein>
<proteinExistence type="predicted"/>
<dbReference type="EMBL" id="NVSR01000177">
    <property type="protein sequence ID" value="PCI21689.1"/>
    <property type="molecule type" value="Genomic_DNA"/>
</dbReference>
<sequence>MSIRESIHFNIETTPLVQLHCLWCISFSFLSLPGVGGTEREIHESHKDLVPRVGAVIKKRKEKGELEALIKKAERQVFEKL</sequence>
<comment type="caution">
    <text evidence="1">The sequence shown here is derived from an EMBL/GenBank/DDBJ whole genome shotgun (WGS) entry which is preliminary data.</text>
</comment>
<dbReference type="AlphaFoldDB" id="A0A2A4SKV5"/>
<name>A0A2A4SKV5_9DELT</name>
<reference evidence="2" key="1">
    <citation type="submission" date="2017-08" db="EMBL/GenBank/DDBJ databases">
        <title>A dynamic microbial community with high functional redundancy inhabits the cold, oxic subseafloor aquifer.</title>
        <authorList>
            <person name="Tully B.J."/>
            <person name="Wheat C.G."/>
            <person name="Glazer B.T."/>
            <person name="Huber J.A."/>
        </authorList>
    </citation>
    <scope>NUCLEOTIDE SEQUENCE [LARGE SCALE GENOMIC DNA]</scope>
</reference>